<name>A0A6A4S4A6_SCOMX</name>
<accession>A0A6A4S4A6</accession>
<comment type="caution">
    <text evidence="1">The sequence shown here is derived from an EMBL/GenBank/DDBJ whole genome shotgun (WGS) entry which is preliminary data.</text>
</comment>
<dbReference type="EMBL" id="VEVO01000018">
    <property type="protein sequence ID" value="KAF0027339.1"/>
    <property type="molecule type" value="Genomic_DNA"/>
</dbReference>
<dbReference type="Proteomes" id="UP000438429">
    <property type="component" value="Unassembled WGS sequence"/>
</dbReference>
<evidence type="ECO:0000313" key="2">
    <source>
        <dbReference type="Proteomes" id="UP000438429"/>
    </source>
</evidence>
<dbReference type="AlphaFoldDB" id="A0A6A4S4A6"/>
<reference evidence="1 2" key="1">
    <citation type="submission" date="2019-06" db="EMBL/GenBank/DDBJ databases">
        <title>Draft genomes of female and male turbot (Scophthalmus maximus).</title>
        <authorList>
            <person name="Xu H."/>
            <person name="Xu X.-W."/>
            <person name="Shao C."/>
            <person name="Chen S."/>
        </authorList>
    </citation>
    <scope>NUCLEOTIDE SEQUENCE [LARGE SCALE GENOMIC DNA]</scope>
    <source>
        <strain evidence="1">Ysfricsl-2016a</strain>
        <tissue evidence="1">Blood</tissue>
    </source>
</reference>
<sequence>MGNISASRTHTHTHTEINAYMLFWNTVGDTVRIVVGAQRSRGGCVTKVRLNINNAEAFEAALASVNSEQVG</sequence>
<protein>
    <submittedName>
        <fullName evidence="1">Uncharacterized protein</fullName>
    </submittedName>
</protein>
<gene>
    <name evidence="1" type="ORF">F2P81_020080</name>
</gene>
<proteinExistence type="predicted"/>
<organism evidence="1 2">
    <name type="scientific">Scophthalmus maximus</name>
    <name type="common">Turbot</name>
    <name type="synonym">Psetta maxima</name>
    <dbReference type="NCBI Taxonomy" id="52904"/>
    <lineage>
        <taxon>Eukaryota</taxon>
        <taxon>Metazoa</taxon>
        <taxon>Chordata</taxon>
        <taxon>Craniata</taxon>
        <taxon>Vertebrata</taxon>
        <taxon>Euteleostomi</taxon>
        <taxon>Actinopterygii</taxon>
        <taxon>Neopterygii</taxon>
        <taxon>Teleostei</taxon>
        <taxon>Neoteleostei</taxon>
        <taxon>Acanthomorphata</taxon>
        <taxon>Carangaria</taxon>
        <taxon>Pleuronectiformes</taxon>
        <taxon>Pleuronectoidei</taxon>
        <taxon>Scophthalmidae</taxon>
        <taxon>Scophthalmus</taxon>
    </lineage>
</organism>
<evidence type="ECO:0000313" key="1">
    <source>
        <dbReference type="EMBL" id="KAF0027339.1"/>
    </source>
</evidence>